<dbReference type="AlphaFoldDB" id="A0A1V9FL49"/>
<keyword evidence="2" id="KW-1185">Reference proteome</keyword>
<evidence type="ECO:0000313" key="2">
    <source>
        <dbReference type="Proteomes" id="UP000192276"/>
    </source>
</evidence>
<protein>
    <recommendedName>
        <fullName evidence="3">DUF2946 domain-containing protein</fullName>
    </recommendedName>
</protein>
<evidence type="ECO:0000313" key="1">
    <source>
        <dbReference type="EMBL" id="OQP59017.1"/>
    </source>
</evidence>
<evidence type="ECO:0008006" key="3">
    <source>
        <dbReference type="Google" id="ProtNLM"/>
    </source>
</evidence>
<name>A0A1V9FL49_9BACT</name>
<dbReference type="EMBL" id="LWBP01000185">
    <property type="protein sequence ID" value="OQP59017.1"/>
    <property type="molecule type" value="Genomic_DNA"/>
</dbReference>
<accession>A0A1V9FL49</accession>
<gene>
    <name evidence="1" type="ORF">A4R26_21760</name>
</gene>
<dbReference type="RefSeq" id="WP_081164700.1">
    <property type="nucleotide sequence ID" value="NZ_LWBP01000185.1"/>
</dbReference>
<dbReference type="Proteomes" id="UP000192276">
    <property type="component" value="Unassembled WGS sequence"/>
</dbReference>
<sequence>MYRISLAYTRQLIALLLIVVMTLVHVAKVVHTHASYNSDHSCKQENILTNGGAVHGACSICEFQLAKDASFTGEVILVLAPVYTAPTYCRLITAINSDRLRVSDSRGPPQA</sequence>
<organism evidence="1 2">
    <name type="scientific">Niastella populi</name>
    <dbReference type="NCBI Taxonomy" id="550983"/>
    <lineage>
        <taxon>Bacteria</taxon>
        <taxon>Pseudomonadati</taxon>
        <taxon>Bacteroidota</taxon>
        <taxon>Chitinophagia</taxon>
        <taxon>Chitinophagales</taxon>
        <taxon>Chitinophagaceae</taxon>
        <taxon>Niastella</taxon>
    </lineage>
</organism>
<comment type="caution">
    <text evidence="1">The sequence shown here is derived from an EMBL/GenBank/DDBJ whole genome shotgun (WGS) entry which is preliminary data.</text>
</comment>
<reference evidence="2" key="1">
    <citation type="submission" date="2016-04" db="EMBL/GenBank/DDBJ databases">
        <authorList>
            <person name="Chen L."/>
            <person name="Zhuang W."/>
            <person name="Wang G."/>
        </authorList>
    </citation>
    <scope>NUCLEOTIDE SEQUENCE [LARGE SCALE GENOMIC DNA]</scope>
    <source>
        <strain evidence="2">208</strain>
    </source>
</reference>
<proteinExistence type="predicted"/>